<evidence type="ECO:0000259" key="1">
    <source>
        <dbReference type="Pfam" id="PF11716"/>
    </source>
</evidence>
<dbReference type="AlphaFoldDB" id="A0AAP6BCF3"/>
<dbReference type="NCBIfam" id="TIGR03086">
    <property type="entry name" value="TIGR03086 family metal-binding protein"/>
    <property type="match status" value="1"/>
</dbReference>
<dbReference type="InterPro" id="IPR017520">
    <property type="entry name" value="CHP03086"/>
</dbReference>
<dbReference type="RefSeq" id="WP_010359533.1">
    <property type="nucleotide sequence ID" value="NZ_BCMK01000001.1"/>
</dbReference>
<evidence type="ECO:0000313" key="4">
    <source>
        <dbReference type="Proteomes" id="UP001272987"/>
    </source>
</evidence>
<reference evidence="2 4" key="1">
    <citation type="journal article" date="2023" name="Microb. Genom.">
        <title>Mesoterricola silvestris gen. nov., sp. nov., Mesoterricola sediminis sp. nov., Geothrix oryzae sp. nov., Geothrix edaphica sp. nov., Geothrix rubra sp. nov., and Geothrix limicola sp. nov., six novel members of Acidobacteriota isolated from soils.</title>
        <authorList>
            <person name="Weisberg A.J."/>
            <person name="Pearce E."/>
            <person name="Kramer C.G."/>
            <person name="Chang J.H."/>
            <person name="Clarke C.R."/>
        </authorList>
    </citation>
    <scope>NUCLEOTIDE SEQUENCE</scope>
    <source>
        <strain evidence="3 4">NB05-1H</strain>
        <strain evidence="2">NRRL_B-16521</strain>
    </source>
</reference>
<organism evidence="2 5">
    <name type="scientific">Streptomyces acidiscabies</name>
    <dbReference type="NCBI Taxonomy" id="42234"/>
    <lineage>
        <taxon>Bacteria</taxon>
        <taxon>Bacillati</taxon>
        <taxon>Actinomycetota</taxon>
        <taxon>Actinomycetes</taxon>
        <taxon>Kitasatosporales</taxon>
        <taxon>Streptomycetaceae</taxon>
        <taxon>Streptomyces</taxon>
    </lineage>
</organism>
<evidence type="ECO:0000313" key="2">
    <source>
        <dbReference type="EMBL" id="MDX2961912.1"/>
    </source>
</evidence>
<evidence type="ECO:0000313" key="3">
    <source>
        <dbReference type="EMBL" id="MDX3021796.1"/>
    </source>
</evidence>
<sequence length="183" mass="19354">MIDLKPACRQMIDVLAGVSDEQLTSPTPCTEYTVRDLITHVDEASQGFAGLARKGTDAASTELNAANPGDDWRGSVAKNVQALGDAWDDPAAWQGTTVAAGVDLPNDTWGKVALTEIVVHIWDLAEATGQPFDLPDDTLQACYAHVAAFVPNAPVEGLWGPAVEVPADAPLLDRIVAITGRRP</sequence>
<dbReference type="InterPro" id="IPR034660">
    <property type="entry name" value="DinB/YfiT-like"/>
</dbReference>
<dbReference type="Gene3D" id="1.20.120.450">
    <property type="entry name" value="dinb family like domain"/>
    <property type="match status" value="1"/>
</dbReference>
<dbReference type="EMBL" id="JARAWP010000018">
    <property type="protein sequence ID" value="MDX3021796.1"/>
    <property type="molecule type" value="Genomic_DNA"/>
</dbReference>
<dbReference type="Pfam" id="PF11716">
    <property type="entry name" value="MDMPI_N"/>
    <property type="match status" value="1"/>
</dbReference>
<accession>A0AAP6BCF3</accession>
<dbReference type="NCBIfam" id="TIGR03083">
    <property type="entry name" value="maleylpyruvate isomerase family mycothiol-dependent enzyme"/>
    <property type="match status" value="1"/>
</dbReference>
<name>A0AAP6BCF3_9ACTN</name>
<keyword evidence="4" id="KW-1185">Reference proteome</keyword>
<dbReference type="GO" id="GO:0046872">
    <property type="term" value="F:metal ion binding"/>
    <property type="evidence" value="ECO:0007669"/>
    <property type="project" value="InterPro"/>
</dbReference>
<gene>
    <name evidence="2" type="ORF">PV399_19670</name>
    <name evidence="3" type="ORF">PV666_28470</name>
</gene>
<protein>
    <submittedName>
        <fullName evidence="2">TIGR03086 family metal-binding protein</fullName>
    </submittedName>
</protein>
<dbReference type="InterPro" id="IPR017517">
    <property type="entry name" value="Maleyloyr_isom"/>
</dbReference>
<feature type="domain" description="Mycothiol-dependent maleylpyruvate isomerase metal-binding" evidence="1">
    <location>
        <begin position="5"/>
        <end position="125"/>
    </location>
</feature>
<dbReference type="SUPFAM" id="SSF109854">
    <property type="entry name" value="DinB/YfiT-like putative metalloenzymes"/>
    <property type="match status" value="1"/>
</dbReference>
<dbReference type="GeneID" id="69813716"/>
<dbReference type="Proteomes" id="UP001272987">
    <property type="component" value="Unassembled WGS sequence"/>
</dbReference>
<proteinExistence type="predicted"/>
<dbReference type="Proteomes" id="UP001282288">
    <property type="component" value="Unassembled WGS sequence"/>
</dbReference>
<evidence type="ECO:0000313" key="5">
    <source>
        <dbReference type="Proteomes" id="UP001282288"/>
    </source>
</evidence>
<dbReference type="EMBL" id="JARAWC010000013">
    <property type="protein sequence ID" value="MDX2961912.1"/>
    <property type="molecule type" value="Genomic_DNA"/>
</dbReference>
<comment type="caution">
    <text evidence="2">The sequence shown here is derived from an EMBL/GenBank/DDBJ whole genome shotgun (WGS) entry which is preliminary data.</text>
</comment>
<dbReference type="InterPro" id="IPR024344">
    <property type="entry name" value="MDMPI_metal-binding"/>
</dbReference>